<sequence length="232" mass="25503">MADTPLPLAEALTHAAAAINQPSTLQETLDSIVQATRTSVPGFDHVGISVTHRDGTIETRSGTGQLVWDLDTLQYELHEGPCYESIRDDEDVVAEDIRHDQRWPRYVPRAVQHGLRSQLGLHLYDDGRTIGGLNLYSTTSEEIAPDAIHAARLFATHASIALGHAQKHHQLSEAIASRKVIGQAIGIVMERYGIDEDRAFQFLVRASSSSNHKLRDVATELVDATNESARRG</sequence>
<dbReference type="OrthoDB" id="7466251at2"/>
<evidence type="ECO:0000256" key="4">
    <source>
        <dbReference type="ARBA" id="ARBA00023163"/>
    </source>
</evidence>
<dbReference type="SUPFAM" id="SSF55781">
    <property type="entry name" value="GAF domain-like"/>
    <property type="match status" value="1"/>
</dbReference>
<dbReference type="Pfam" id="PF03861">
    <property type="entry name" value="ANTAR"/>
    <property type="match status" value="1"/>
</dbReference>
<evidence type="ECO:0000313" key="7">
    <source>
        <dbReference type="Proteomes" id="UP000293291"/>
    </source>
</evidence>
<dbReference type="GO" id="GO:0016301">
    <property type="term" value="F:kinase activity"/>
    <property type="evidence" value="ECO:0007669"/>
    <property type="project" value="UniProtKB-KW"/>
</dbReference>
<evidence type="ECO:0000256" key="3">
    <source>
        <dbReference type="ARBA" id="ARBA00023015"/>
    </source>
</evidence>
<evidence type="ECO:0000256" key="2">
    <source>
        <dbReference type="ARBA" id="ARBA00022777"/>
    </source>
</evidence>
<dbReference type="RefSeq" id="WP_129456499.1">
    <property type="nucleotide sequence ID" value="NZ_JACXYX010000004.1"/>
</dbReference>
<dbReference type="Proteomes" id="UP000293291">
    <property type="component" value="Unassembled WGS sequence"/>
</dbReference>
<accession>A0A4Q2S7G8</accession>
<keyword evidence="3" id="KW-0805">Transcription regulation</keyword>
<evidence type="ECO:0000313" key="6">
    <source>
        <dbReference type="EMBL" id="RYB98619.1"/>
    </source>
</evidence>
<reference evidence="6 7" key="1">
    <citation type="submission" date="2019-01" db="EMBL/GenBank/DDBJ databases">
        <title>Novel species of Nocardioides.</title>
        <authorList>
            <person name="Liu Q."/>
            <person name="Xin Y.-H."/>
        </authorList>
    </citation>
    <scope>NUCLEOTIDE SEQUENCE [LARGE SCALE GENOMIC DNA]</scope>
    <source>
        <strain evidence="6 7">CGMCC 4.6875</strain>
    </source>
</reference>
<evidence type="ECO:0000256" key="1">
    <source>
        <dbReference type="ARBA" id="ARBA00022679"/>
    </source>
</evidence>
<dbReference type="InterPro" id="IPR011006">
    <property type="entry name" value="CheY-like_superfamily"/>
</dbReference>
<keyword evidence="7" id="KW-1185">Reference proteome</keyword>
<protein>
    <submittedName>
        <fullName evidence="6">ANTAR domain-containing protein</fullName>
    </submittedName>
</protein>
<organism evidence="6 7">
    <name type="scientific">Nocardioides ganghwensis</name>
    <dbReference type="NCBI Taxonomy" id="252230"/>
    <lineage>
        <taxon>Bacteria</taxon>
        <taxon>Bacillati</taxon>
        <taxon>Actinomycetota</taxon>
        <taxon>Actinomycetes</taxon>
        <taxon>Propionibacteriales</taxon>
        <taxon>Nocardioidaceae</taxon>
        <taxon>Nocardioides</taxon>
    </lineage>
</organism>
<dbReference type="AlphaFoldDB" id="A0A4Q2S7G8"/>
<dbReference type="InterPro" id="IPR012074">
    <property type="entry name" value="GAF_ANTAR"/>
</dbReference>
<keyword evidence="4" id="KW-0804">Transcription</keyword>
<dbReference type="SMART" id="SM01012">
    <property type="entry name" value="ANTAR"/>
    <property type="match status" value="1"/>
</dbReference>
<dbReference type="SMART" id="SM00065">
    <property type="entry name" value="GAF"/>
    <property type="match status" value="1"/>
</dbReference>
<proteinExistence type="predicted"/>
<dbReference type="InterPro" id="IPR005561">
    <property type="entry name" value="ANTAR"/>
</dbReference>
<dbReference type="Gene3D" id="3.30.450.40">
    <property type="match status" value="1"/>
</dbReference>
<dbReference type="Pfam" id="PF13185">
    <property type="entry name" value="GAF_2"/>
    <property type="match status" value="1"/>
</dbReference>
<dbReference type="SUPFAM" id="SSF52172">
    <property type="entry name" value="CheY-like"/>
    <property type="match status" value="1"/>
</dbReference>
<keyword evidence="2" id="KW-0418">Kinase</keyword>
<dbReference type="InterPro" id="IPR029016">
    <property type="entry name" value="GAF-like_dom_sf"/>
</dbReference>
<dbReference type="GO" id="GO:0003723">
    <property type="term" value="F:RNA binding"/>
    <property type="evidence" value="ECO:0007669"/>
    <property type="project" value="InterPro"/>
</dbReference>
<dbReference type="InterPro" id="IPR003018">
    <property type="entry name" value="GAF"/>
</dbReference>
<dbReference type="PROSITE" id="PS50921">
    <property type="entry name" value="ANTAR"/>
    <property type="match status" value="1"/>
</dbReference>
<name>A0A4Q2S7G8_9ACTN</name>
<dbReference type="InterPro" id="IPR036388">
    <property type="entry name" value="WH-like_DNA-bd_sf"/>
</dbReference>
<keyword evidence="1" id="KW-0808">Transferase</keyword>
<feature type="domain" description="ANTAR" evidence="5">
    <location>
        <begin position="161"/>
        <end position="222"/>
    </location>
</feature>
<gene>
    <name evidence="6" type="ORF">EUA07_17665</name>
</gene>
<dbReference type="PIRSF" id="PIRSF036625">
    <property type="entry name" value="GAF_ANTAR"/>
    <property type="match status" value="1"/>
</dbReference>
<dbReference type="Gene3D" id="1.10.10.10">
    <property type="entry name" value="Winged helix-like DNA-binding domain superfamily/Winged helix DNA-binding domain"/>
    <property type="match status" value="1"/>
</dbReference>
<comment type="caution">
    <text evidence="6">The sequence shown here is derived from an EMBL/GenBank/DDBJ whole genome shotgun (WGS) entry which is preliminary data.</text>
</comment>
<evidence type="ECO:0000259" key="5">
    <source>
        <dbReference type="PROSITE" id="PS50921"/>
    </source>
</evidence>
<dbReference type="EMBL" id="SDWU01000022">
    <property type="protein sequence ID" value="RYB98619.1"/>
    <property type="molecule type" value="Genomic_DNA"/>
</dbReference>